<organism evidence="2 3">
    <name type="scientific">Cellulomonas gilvus (strain ATCC 13127 / NRRL B-14078)</name>
    <name type="common">Cellvibrio gilvus</name>
    <dbReference type="NCBI Taxonomy" id="593907"/>
    <lineage>
        <taxon>Bacteria</taxon>
        <taxon>Bacillati</taxon>
        <taxon>Actinomycetota</taxon>
        <taxon>Actinomycetes</taxon>
        <taxon>Micrococcales</taxon>
        <taxon>Cellulomonadaceae</taxon>
        <taxon>Cellulomonas</taxon>
    </lineage>
</organism>
<dbReference type="SUPFAM" id="SSF55729">
    <property type="entry name" value="Acyl-CoA N-acyltransferases (Nat)"/>
    <property type="match status" value="1"/>
</dbReference>
<dbReference type="InterPro" id="IPR016181">
    <property type="entry name" value="Acyl_CoA_acyltransferase"/>
</dbReference>
<dbReference type="EMBL" id="CP002665">
    <property type="protein sequence ID" value="AEI13232.1"/>
    <property type="molecule type" value="Genomic_DNA"/>
</dbReference>
<feature type="domain" description="N-acetyltransferase" evidence="1">
    <location>
        <begin position="13"/>
        <end position="148"/>
    </location>
</feature>
<dbReference type="KEGG" id="cga:Celgi_2734"/>
<reference evidence="3" key="1">
    <citation type="submission" date="2011-04" db="EMBL/GenBank/DDBJ databases">
        <title>Complete sequence of Cellvibrio gilvus ATCC 13127.</title>
        <authorList>
            <person name="Lucas S."/>
            <person name="Han J."/>
            <person name="Lapidus A."/>
            <person name="Cheng J.-F."/>
            <person name="Goodwin L."/>
            <person name="Pitluck S."/>
            <person name="Peters L."/>
            <person name="Munk A."/>
            <person name="Detter J.C."/>
            <person name="Han C."/>
            <person name="Tapia R."/>
            <person name="Land M."/>
            <person name="Hauser L."/>
            <person name="Kyrpides N."/>
            <person name="Ivanova N."/>
            <person name="Ovchinnikova G."/>
            <person name="Pagani I."/>
            <person name="Mead D."/>
            <person name="Brumm P."/>
            <person name="Woyke T."/>
        </authorList>
    </citation>
    <scope>NUCLEOTIDE SEQUENCE [LARGE SCALE GENOMIC DNA]</scope>
    <source>
        <strain evidence="3">ATCC 13127 / NRRL B-14078</strain>
    </source>
</reference>
<dbReference type="PANTHER" id="PTHR43610">
    <property type="entry name" value="BLL6696 PROTEIN"/>
    <property type="match status" value="1"/>
</dbReference>
<evidence type="ECO:0000313" key="3">
    <source>
        <dbReference type="Proteomes" id="UP000000485"/>
    </source>
</evidence>
<dbReference type="HOGENOM" id="CLU_737105_0_0_11"/>
<dbReference type="eggNOG" id="COG0003">
    <property type="taxonomic scope" value="Bacteria"/>
</dbReference>
<dbReference type="Gene3D" id="3.40.50.300">
    <property type="entry name" value="P-loop containing nucleotide triphosphate hydrolases"/>
    <property type="match status" value="1"/>
</dbReference>
<dbReference type="GO" id="GO:0016747">
    <property type="term" value="F:acyltransferase activity, transferring groups other than amino-acyl groups"/>
    <property type="evidence" value="ECO:0007669"/>
    <property type="project" value="InterPro"/>
</dbReference>
<dbReference type="eggNOG" id="COG1670">
    <property type="taxonomic scope" value="Bacteria"/>
</dbReference>
<proteinExistence type="predicted"/>
<dbReference type="Gene3D" id="3.40.630.30">
    <property type="match status" value="1"/>
</dbReference>
<evidence type="ECO:0000259" key="1">
    <source>
        <dbReference type="Pfam" id="PF13302"/>
    </source>
</evidence>
<dbReference type="InterPro" id="IPR027417">
    <property type="entry name" value="P-loop_NTPase"/>
</dbReference>
<accession>F8A4I4</accession>
<dbReference type="PANTHER" id="PTHR43610:SF1">
    <property type="entry name" value="N-ACETYLTRANSFERASE DOMAIN-CONTAINING PROTEIN"/>
    <property type="match status" value="1"/>
</dbReference>
<dbReference type="AlphaFoldDB" id="F8A4I4"/>
<gene>
    <name evidence="2" type="ordered locus">Celgi_2734</name>
</gene>
<dbReference type="SUPFAM" id="SSF52540">
    <property type="entry name" value="P-loop containing nucleoside triphosphate hydrolases"/>
    <property type="match status" value="1"/>
</dbReference>
<dbReference type="InterPro" id="IPR000182">
    <property type="entry name" value="GNAT_dom"/>
</dbReference>
<name>F8A4I4_CELGA</name>
<keyword evidence="3" id="KW-1185">Reference proteome</keyword>
<dbReference type="RefSeq" id="WP_013884749.1">
    <property type="nucleotide sequence ID" value="NC_015671.1"/>
</dbReference>
<dbReference type="STRING" id="593907.Celgi_2734"/>
<protein>
    <recommendedName>
        <fullName evidence="1">N-acetyltransferase domain-containing protein</fullName>
    </recommendedName>
</protein>
<dbReference type="Pfam" id="PF13302">
    <property type="entry name" value="Acetyltransf_3"/>
    <property type="match status" value="1"/>
</dbReference>
<evidence type="ECO:0000313" key="2">
    <source>
        <dbReference type="EMBL" id="AEI13232.1"/>
    </source>
</evidence>
<sequence length="375" mass="40505">MHHDLTLTGHGVRLVPLAPEHAAPLVAFVDDRVWRGMSSPTPRDEAAMAAQVHAALEDPARVAFAVLDHATGEVLGSSSLYEINRAMGRLELGHTFYAPRVWGTHVNPATKLALMTLAFEQWGMHRVAFRVDTRNARSLAAVRRLGARDEGVLRGHRVAADGSRGDSAYLAVLADEWPAARMRLLTRLGETVGEPDAGARDLTDDERSSVVLIGGRSGVGKTTVAHALHALLTRADVPHAVIEGDYLDLAHPAPHAHRLAERNLAAVWSAYRELGYRRLVYTNTVSPQYADDLAAAMGDRPHVTAVLLTASDEDAHARLAQREHGAELAAHVGRSTRAAVALEQGCPPAVHRVDTTGRTPDELAHQIASLAHWLP</sequence>
<dbReference type="Proteomes" id="UP000000485">
    <property type="component" value="Chromosome"/>
</dbReference>